<keyword evidence="4" id="KW-1185">Reference proteome</keyword>
<name>A0A6C0GTM5_9BACT</name>
<dbReference type="Gene3D" id="3.30.70.1060">
    <property type="entry name" value="Dimeric alpha+beta barrel"/>
    <property type="match status" value="1"/>
</dbReference>
<evidence type="ECO:0000313" key="3">
    <source>
        <dbReference type="EMBL" id="QHT71521.1"/>
    </source>
</evidence>
<dbReference type="InterPro" id="IPR011008">
    <property type="entry name" value="Dimeric_a/b-barrel"/>
</dbReference>
<evidence type="ECO:0000259" key="2">
    <source>
        <dbReference type="Pfam" id="PF03795"/>
    </source>
</evidence>
<organism evidence="3 4">
    <name type="scientific">Rhodocytophaga rosea</name>
    <dbReference type="NCBI Taxonomy" id="2704465"/>
    <lineage>
        <taxon>Bacteria</taxon>
        <taxon>Pseudomonadati</taxon>
        <taxon>Bacteroidota</taxon>
        <taxon>Cytophagia</taxon>
        <taxon>Cytophagales</taxon>
        <taxon>Rhodocytophagaceae</taxon>
        <taxon>Rhodocytophaga</taxon>
    </lineage>
</organism>
<sequence>MKYICLGYMNEQVWETLSESERNTYTDECFIYDNELRKNGHFVGGEALQGALNTTTLRWSSGKISVTDGPFAETKEQIGGIMILEATDLNHAIRLLSKHPSLRLGRGGCSWEIRPAADLTALIEESERRRKG</sequence>
<evidence type="ECO:0000313" key="4">
    <source>
        <dbReference type="Proteomes" id="UP000480178"/>
    </source>
</evidence>
<dbReference type="Proteomes" id="UP000480178">
    <property type="component" value="Chromosome"/>
</dbReference>
<comment type="similarity">
    <text evidence="1">Belongs to the YciI family.</text>
</comment>
<dbReference type="AlphaFoldDB" id="A0A6C0GTM5"/>
<dbReference type="Pfam" id="PF03795">
    <property type="entry name" value="YCII"/>
    <property type="match status" value="1"/>
</dbReference>
<dbReference type="SUPFAM" id="SSF54909">
    <property type="entry name" value="Dimeric alpha+beta barrel"/>
    <property type="match status" value="1"/>
</dbReference>
<proteinExistence type="inferred from homology"/>
<dbReference type="EMBL" id="CP048222">
    <property type="protein sequence ID" value="QHT71521.1"/>
    <property type="molecule type" value="Genomic_DNA"/>
</dbReference>
<dbReference type="PANTHER" id="PTHR35174:SF3">
    <property type="entry name" value="BLL7171 PROTEIN"/>
    <property type="match status" value="1"/>
</dbReference>
<protein>
    <submittedName>
        <fullName evidence="3">YciI family protein</fullName>
    </submittedName>
</protein>
<dbReference type="PANTHER" id="PTHR35174">
    <property type="entry name" value="BLL7171 PROTEIN-RELATED"/>
    <property type="match status" value="1"/>
</dbReference>
<dbReference type="KEGG" id="rhoz:GXP67_35100"/>
<reference evidence="3 4" key="1">
    <citation type="submission" date="2020-01" db="EMBL/GenBank/DDBJ databases">
        <authorList>
            <person name="Kim M.K."/>
        </authorList>
    </citation>
    <scope>NUCLEOTIDE SEQUENCE [LARGE SCALE GENOMIC DNA]</scope>
    <source>
        <strain evidence="3 4">172606-1</strain>
    </source>
</reference>
<dbReference type="InterPro" id="IPR005545">
    <property type="entry name" value="YCII"/>
</dbReference>
<accession>A0A6C0GTM5</accession>
<evidence type="ECO:0000256" key="1">
    <source>
        <dbReference type="ARBA" id="ARBA00007689"/>
    </source>
</evidence>
<gene>
    <name evidence="3" type="ORF">GXP67_35100</name>
</gene>
<feature type="domain" description="YCII-related" evidence="2">
    <location>
        <begin position="1"/>
        <end position="105"/>
    </location>
</feature>